<evidence type="ECO:0000313" key="3">
    <source>
        <dbReference type="Proteomes" id="UP000294530"/>
    </source>
</evidence>
<feature type="region of interest" description="Disordered" evidence="1">
    <location>
        <begin position="192"/>
        <end position="211"/>
    </location>
</feature>
<protein>
    <submittedName>
        <fullName evidence="2">Uncharacterized protein</fullName>
    </submittedName>
</protein>
<dbReference type="PANTHER" id="PTHR33266">
    <property type="entry name" value="CHROMOSOME 15, WHOLE GENOME SHOTGUN SEQUENCE"/>
    <property type="match status" value="1"/>
</dbReference>
<comment type="caution">
    <text evidence="2">The sequence shown here is derived from an EMBL/GenBank/DDBJ whole genome shotgun (WGS) entry which is preliminary data.</text>
</comment>
<dbReference type="AlphaFoldDB" id="A0A976IHW4"/>
<name>A0A976IHW4_BRELC</name>
<dbReference type="GeneID" id="94347637"/>
<dbReference type="OrthoDB" id="128737at2759"/>
<keyword evidence="3" id="KW-1185">Reference proteome</keyword>
<evidence type="ECO:0000313" key="2">
    <source>
        <dbReference type="EMBL" id="TDH72079.1"/>
    </source>
</evidence>
<dbReference type="KEGG" id="blac:94347637"/>
<dbReference type="PANTHER" id="PTHR33266:SF1">
    <property type="entry name" value="F-BOX DOMAIN-CONTAINING PROTEIN"/>
    <property type="match status" value="1"/>
</dbReference>
<gene>
    <name evidence="2" type="ORF">CCR75_003875</name>
</gene>
<dbReference type="RefSeq" id="XP_067821578.1">
    <property type="nucleotide sequence ID" value="XM_067961966.1"/>
</dbReference>
<dbReference type="EMBL" id="SHOA02000012">
    <property type="protein sequence ID" value="TDH72079.1"/>
    <property type="molecule type" value="Genomic_DNA"/>
</dbReference>
<proteinExistence type="predicted"/>
<dbReference type="Proteomes" id="UP000294530">
    <property type="component" value="Unassembled WGS sequence"/>
</dbReference>
<reference evidence="2 3" key="1">
    <citation type="journal article" date="2021" name="Genome Biol.">
        <title>AFLAP: assembly-free linkage analysis pipeline using k-mers from genome sequencing data.</title>
        <authorList>
            <person name="Fletcher K."/>
            <person name="Zhang L."/>
            <person name="Gil J."/>
            <person name="Han R."/>
            <person name="Cavanaugh K."/>
            <person name="Michelmore R."/>
        </authorList>
    </citation>
    <scope>NUCLEOTIDE SEQUENCE [LARGE SCALE GENOMIC DNA]</scope>
    <source>
        <strain evidence="2 3">SF5</strain>
    </source>
</reference>
<organism evidence="2 3">
    <name type="scientific">Bremia lactucae</name>
    <name type="common">Lettuce downy mildew</name>
    <dbReference type="NCBI Taxonomy" id="4779"/>
    <lineage>
        <taxon>Eukaryota</taxon>
        <taxon>Sar</taxon>
        <taxon>Stramenopiles</taxon>
        <taxon>Oomycota</taxon>
        <taxon>Peronosporomycetes</taxon>
        <taxon>Peronosporales</taxon>
        <taxon>Peronosporaceae</taxon>
        <taxon>Bremia</taxon>
    </lineage>
</organism>
<sequence length="211" mass="23884">MDITSAFGVYGNPVPLDPEEMASFVNESVVTYVRENPDVMIQTDCASQMMEKLFVTSAVFENYAVDARKLQTHWENVQDEWIDLFIDEKADYMVEKKLKQAQSYVVGMKALMPSDIQRTLAEKVILLVVDEARHLLDEDCTIIMKNRIVNDLSLLRRALVLMDNQIVADGGIFGVLIDTSLKIADFTPSIAHDSSSRNERKHSKVSFPSFC</sequence>
<accession>A0A976IHW4</accession>
<evidence type="ECO:0000256" key="1">
    <source>
        <dbReference type="SAM" id="MobiDB-lite"/>
    </source>
</evidence>